<reference evidence="1 2" key="1">
    <citation type="journal article" date="2019" name="Commun. Biol.">
        <title>The bagworm genome reveals a unique fibroin gene that provides high tensile strength.</title>
        <authorList>
            <person name="Kono N."/>
            <person name="Nakamura H."/>
            <person name="Ohtoshi R."/>
            <person name="Tomita M."/>
            <person name="Numata K."/>
            <person name="Arakawa K."/>
        </authorList>
    </citation>
    <scope>NUCLEOTIDE SEQUENCE [LARGE SCALE GENOMIC DNA]</scope>
</reference>
<accession>A0A4C1ULP4</accession>
<sequence length="267" mass="30529">MIACSNNVFSNFIYAVVTRPGPLILSGRKDGGRDGDAICASASASRKGYVRHKRDIEILLASTPTLERYVEVEKFQEKPLDKWSQHILDFGQFLDFSAVFSVVSKHIEDDEVKAFLVFLFSAEFEILVNEFESLEEFHEIVAYFNKKGYDVVPLINTINPFLNIPPYSLPRRIMRNTGDLANFIVDLFNVLPTKQWMDLFDKKLQNDLEFKQFIETISSPEFLAITERLSYNAKFQSIKQVFQSKGLNAKLLCEVTNKLIGSAMLCK</sequence>
<name>A0A4C1ULP4_EUMVA</name>
<evidence type="ECO:0000313" key="1">
    <source>
        <dbReference type="EMBL" id="GBP27361.1"/>
    </source>
</evidence>
<dbReference type="AlphaFoldDB" id="A0A4C1ULP4"/>
<protein>
    <recommendedName>
        <fullName evidence="3">Protein G12</fullName>
    </recommendedName>
</protein>
<dbReference type="InterPro" id="IPR010629">
    <property type="entry name" value="Ins_allergen"/>
</dbReference>
<dbReference type="PANTHER" id="PTHR21163">
    <property type="entry name" value="PROTEIN G12"/>
    <property type="match status" value="1"/>
</dbReference>
<dbReference type="EMBL" id="BGZK01000192">
    <property type="protein sequence ID" value="GBP27361.1"/>
    <property type="molecule type" value="Genomic_DNA"/>
</dbReference>
<keyword evidence="2" id="KW-1185">Reference proteome</keyword>
<dbReference type="Pfam" id="PF06757">
    <property type="entry name" value="Ins_allergen_rp"/>
    <property type="match status" value="1"/>
</dbReference>
<evidence type="ECO:0008006" key="3">
    <source>
        <dbReference type="Google" id="ProtNLM"/>
    </source>
</evidence>
<proteinExistence type="predicted"/>
<organism evidence="1 2">
    <name type="scientific">Eumeta variegata</name>
    <name type="common">Bagworm moth</name>
    <name type="synonym">Eumeta japonica</name>
    <dbReference type="NCBI Taxonomy" id="151549"/>
    <lineage>
        <taxon>Eukaryota</taxon>
        <taxon>Metazoa</taxon>
        <taxon>Ecdysozoa</taxon>
        <taxon>Arthropoda</taxon>
        <taxon>Hexapoda</taxon>
        <taxon>Insecta</taxon>
        <taxon>Pterygota</taxon>
        <taxon>Neoptera</taxon>
        <taxon>Endopterygota</taxon>
        <taxon>Lepidoptera</taxon>
        <taxon>Glossata</taxon>
        <taxon>Ditrysia</taxon>
        <taxon>Tineoidea</taxon>
        <taxon>Psychidae</taxon>
        <taxon>Oiketicinae</taxon>
        <taxon>Eumeta</taxon>
    </lineage>
</organism>
<dbReference type="OrthoDB" id="7882129at2759"/>
<dbReference type="Proteomes" id="UP000299102">
    <property type="component" value="Unassembled WGS sequence"/>
</dbReference>
<gene>
    <name evidence="1" type="ORF">EVAR_18837_1</name>
</gene>
<comment type="caution">
    <text evidence="1">The sequence shown here is derived from an EMBL/GenBank/DDBJ whole genome shotgun (WGS) entry which is preliminary data.</text>
</comment>
<evidence type="ECO:0000313" key="2">
    <source>
        <dbReference type="Proteomes" id="UP000299102"/>
    </source>
</evidence>
<dbReference type="PANTHER" id="PTHR21163:SF1">
    <property type="entry name" value="PROTEIN G12"/>
    <property type="match status" value="1"/>
</dbReference>